<keyword evidence="4 8" id="KW-0862">Zinc</keyword>
<comment type="similarity">
    <text evidence="8">Belongs to the COQ4 family.</text>
</comment>
<evidence type="ECO:0000256" key="4">
    <source>
        <dbReference type="ARBA" id="ARBA00022833"/>
    </source>
</evidence>
<dbReference type="GO" id="GO:0031314">
    <property type="term" value="C:extrinsic component of mitochondrial inner membrane"/>
    <property type="evidence" value="ECO:0007669"/>
    <property type="project" value="UniProtKB-UniRule"/>
</dbReference>
<evidence type="ECO:0000313" key="10">
    <source>
        <dbReference type="EMBL" id="RLU23433.1"/>
    </source>
</evidence>
<comment type="caution">
    <text evidence="10">The sequence shown here is derived from an EMBL/GenBank/DDBJ whole genome shotgun (WGS) entry which is preliminary data.</text>
</comment>
<protein>
    <recommendedName>
        <fullName evidence="8">Ubiquinone biosynthesis protein COQ4 homolog, mitochondrial</fullName>
    </recommendedName>
    <alternativeName>
        <fullName evidence="8">4-hydroxy-3-methoxy-5-polyprenylbenzoate decarboxylase</fullName>
        <ecNumber evidence="8">4.1.1.130</ecNumber>
    </alternativeName>
    <alternativeName>
        <fullName evidence="8">Coenzyme Q biosynthesis protein 4 homolog</fullName>
    </alternativeName>
</protein>
<dbReference type="OrthoDB" id="4249at2759"/>
<feature type="binding site" evidence="8">
    <location>
        <position position="253"/>
    </location>
    <ligand>
        <name>Zn(2+)</name>
        <dbReference type="ChEBI" id="CHEBI:29105"/>
    </ligand>
</feature>
<proteinExistence type="inferred from homology"/>
<keyword evidence="7 8" id="KW-0456">Lyase</keyword>
<comment type="subcellular location">
    <subcellularLocation>
        <location evidence="8">Mitochondrion inner membrane</location>
        <topology evidence="8">Peripheral membrane protein</topology>
        <orientation evidence="8">Matrix side</orientation>
    </subcellularLocation>
</comment>
<evidence type="ECO:0000256" key="2">
    <source>
        <dbReference type="ARBA" id="ARBA00022723"/>
    </source>
</evidence>
<comment type="function">
    <text evidence="8">Lyase that catalyzes the C1-decarboxylation of 4-hydroxy-3-methoxy-5-(all-trans-polyprenyl)benzoic acid into 2-methoxy-6-(all-trans-polyprenyl)phenol during ubiquinone biosynthesis.</text>
</comment>
<dbReference type="UniPathway" id="UPA00232"/>
<evidence type="ECO:0000256" key="1">
    <source>
        <dbReference type="ARBA" id="ARBA00022688"/>
    </source>
</evidence>
<keyword evidence="9" id="KW-1133">Transmembrane helix</keyword>
<dbReference type="Proteomes" id="UP000279307">
    <property type="component" value="Chromosome 4"/>
</dbReference>
<comment type="pathway">
    <text evidence="8">Cofactor biosynthesis; ubiquinone biosynthesis.</text>
</comment>
<feature type="binding site" evidence="8">
    <location>
        <position position="241"/>
    </location>
    <ligand>
        <name>Zn(2+)</name>
        <dbReference type="ChEBI" id="CHEBI:29105"/>
    </ligand>
</feature>
<dbReference type="Pfam" id="PF05019">
    <property type="entry name" value="Coq4"/>
    <property type="match status" value="1"/>
</dbReference>
<feature type="binding site" evidence="8">
    <location>
        <position position="237"/>
    </location>
    <ligand>
        <name>Zn(2+)</name>
        <dbReference type="ChEBI" id="CHEBI:29105"/>
    </ligand>
</feature>
<gene>
    <name evidence="10" type="ORF">DMN91_003637</name>
</gene>
<name>A0A3L8DTE4_OOCBI</name>
<keyword evidence="3 8" id="KW-0999">Mitochondrion inner membrane</keyword>
<keyword evidence="1 8" id="KW-0831">Ubiquinone biosynthesis</keyword>
<dbReference type="EC" id="4.1.1.130" evidence="8"/>
<dbReference type="PANTHER" id="PTHR12922:SF7">
    <property type="entry name" value="UBIQUINONE BIOSYNTHESIS PROTEIN COQ4 HOMOLOG, MITOCHONDRIAL"/>
    <property type="match status" value="1"/>
</dbReference>
<keyword evidence="6 8" id="KW-0472">Membrane</keyword>
<accession>A0A3L8DTE4</accession>
<dbReference type="GO" id="GO:0008270">
    <property type="term" value="F:zinc ion binding"/>
    <property type="evidence" value="ECO:0007669"/>
    <property type="project" value="UniProtKB-UniRule"/>
</dbReference>
<organism evidence="10">
    <name type="scientific">Ooceraea biroi</name>
    <name type="common">Clonal raider ant</name>
    <name type="synonym">Cerapachys biroi</name>
    <dbReference type="NCBI Taxonomy" id="2015173"/>
    <lineage>
        <taxon>Eukaryota</taxon>
        <taxon>Metazoa</taxon>
        <taxon>Ecdysozoa</taxon>
        <taxon>Arthropoda</taxon>
        <taxon>Hexapoda</taxon>
        <taxon>Insecta</taxon>
        <taxon>Pterygota</taxon>
        <taxon>Neoptera</taxon>
        <taxon>Endopterygota</taxon>
        <taxon>Hymenoptera</taxon>
        <taxon>Apocrita</taxon>
        <taxon>Aculeata</taxon>
        <taxon>Formicoidea</taxon>
        <taxon>Formicidae</taxon>
        <taxon>Dorylinae</taxon>
        <taxon>Ooceraea</taxon>
    </lineage>
</organism>
<feature type="transmembrane region" description="Helical" evidence="9">
    <location>
        <begin position="9"/>
        <end position="29"/>
    </location>
</feature>
<evidence type="ECO:0000256" key="9">
    <source>
        <dbReference type="SAM" id="Phobius"/>
    </source>
</evidence>
<evidence type="ECO:0000256" key="7">
    <source>
        <dbReference type="ARBA" id="ARBA00023239"/>
    </source>
</evidence>
<comment type="cofactor">
    <cofactor evidence="8">
        <name>Zn(2+)</name>
        <dbReference type="ChEBI" id="CHEBI:29105"/>
    </cofactor>
</comment>
<feature type="binding site" evidence="8">
    <location>
        <position position="238"/>
    </location>
    <ligand>
        <name>Zn(2+)</name>
        <dbReference type="ChEBI" id="CHEBI:29105"/>
    </ligand>
</feature>
<keyword evidence="9" id="KW-0812">Transmembrane</keyword>
<evidence type="ECO:0000256" key="5">
    <source>
        <dbReference type="ARBA" id="ARBA00023128"/>
    </source>
</evidence>
<dbReference type="InterPro" id="IPR027540">
    <property type="entry name" value="Coq4_euk"/>
</dbReference>
<comment type="catalytic activity">
    <reaction evidence="8">
        <text>a 4-hydroxy-3-methoxy-5-(all-trans-polyprenyl)benzoate + H(+) = a 2-methoxy-6-(all-trans-polyprenyl)phenol + CO2</text>
        <dbReference type="Rhea" id="RHEA:81179"/>
        <dbReference type="Rhea" id="RHEA-COMP:9551"/>
        <dbReference type="Rhea" id="RHEA-COMP:10931"/>
        <dbReference type="ChEBI" id="CHEBI:15378"/>
        <dbReference type="ChEBI" id="CHEBI:16526"/>
        <dbReference type="ChEBI" id="CHEBI:62731"/>
        <dbReference type="ChEBI" id="CHEBI:84443"/>
        <dbReference type="EC" id="4.1.1.130"/>
    </reaction>
</comment>
<dbReference type="EMBL" id="QOIP01000004">
    <property type="protein sequence ID" value="RLU23433.1"/>
    <property type="molecule type" value="Genomic_DNA"/>
</dbReference>
<reference evidence="10" key="1">
    <citation type="journal article" date="2018" name="Genome Res.">
        <title>The genomic architecture and molecular evolution of ant odorant receptors.</title>
        <authorList>
            <person name="McKenzie S.K."/>
            <person name="Kronauer D.J.C."/>
        </authorList>
    </citation>
    <scope>NUCLEOTIDE SEQUENCE [LARGE SCALE GENOMIC DNA]</scope>
    <source>
        <strain evidence="10">Clonal line C1</strain>
    </source>
</reference>
<evidence type="ECO:0000256" key="6">
    <source>
        <dbReference type="ARBA" id="ARBA00023136"/>
    </source>
</evidence>
<sequence>MTEHEQNAMFARVASAVFYGLSSFMITVVNKTVLTTFGFPSFQVLGIGQMFATVVVLLAARKLRYVDYPSLETTTFVKIWPLPVIYIVPRWVSGRFASSASSAHEAFLEDYAKHHVSLSPLQRVLLTVGSAAISLANPFRGDMIACLGETTGANALVHCRRQMESTSEGRRVLAEKPRVNASTVDLSRLKDLPPATVGRTYRDFLDNNNVSPDDRAAVQYVDDVELAYVMQRYREVHDIFHAVLLMPTTMLGEVSVKWVEALQTRLPMCVTGAIFGASRLRSRQRQLYLDHHLPWSINTGLNAKFLLGVYYEERWEQPLEDFHKEMNITRLV</sequence>
<evidence type="ECO:0000256" key="3">
    <source>
        <dbReference type="ARBA" id="ARBA00022792"/>
    </source>
</evidence>
<dbReference type="HAMAP" id="MF_03111">
    <property type="entry name" value="Coq4"/>
    <property type="match status" value="1"/>
</dbReference>
<evidence type="ECO:0000256" key="8">
    <source>
        <dbReference type="HAMAP-Rule" id="MF_03111"/>
    </source>
</evidence>
<keyword evidence="2 8" id="KW-0479">Metal-binding</keyword>
<dbReference type="PANTHER" id="PTHR12922">
    <property type="entry name" value="UBIQUINONE BIOSYNTHESIS PROTEIN"/>
    <property type="match status" value="1"/>
</dbReference>
<feature type="transmembrane region" description="Helical" evidence="9">
    <location>
        <begin position="41"/>
        <end position="60"/>
    </location>
</feature>
<comment type="subunit">
    <text evidence="8">Component of a multi-subunit COQ enzyme complex.</text>
</comment>
<dbReference type="GO" id="GO:0120539">
    <property type="term" value="F:4-hydroxy-3-methoxy-5-polyprenylbenzoate decarboxylase activity"/>
    <property type="evidence" value="ECO:0007669"/>
    <property type="project" value="UniProtKB-EC"/>
</dbReference>
<dbReference type="AlphaFoldDB" id="A0A3L8DTE4"/>
<dbReference type="InterPro" id="IPR007715">
    <property type="entry name" value="Coq4"/>
</dbReference>
<keyword evidence="5 8" id="KW-0496">Mitochondrion</keyword>
<reference evidence="10" key="2">
    <citation type="submission" date="2018-07" db="EMBL/GenBank/DDBJ databases">
        <authorList>
            <person name="Mckenzie S.K."/>
            <person name="Kronauer D.J.C."/>
        </authorList>
    </citation>
    <scope>NUCLEOTIDE SEQUENCE</scope>
    <source>
        <strain evidence="10">Clonal line C1</strain>
    </source>
</reference>